<comment type="caution">
    <text evidence="4">The sequence shown here is derived from an EMBL/GenBank/DDBJ whole genome shotgun (WGS) entry which is preliminary data.</text>
</comment>
<evidence type="ECO:0000256" key="2">
    <source>
        <dbReference type="RuleBase" id="RU004508"/>
    </source>
</evidence>
<name>A0A916JIT7_9BACT</name>
<evidence type="ECO:0000313" key="4">
    <source>
        <dbReference type="EMBL" id="CAG5016915.1"/>
    </source>
</evidence>
<accession>A0A916JIT7</accession>
<dbReference type="EC" id="2.6.1.100" evidence="4"/>
<dbReference type="InterPro" id="IPR000653">
    <property type="entry name" value="DegT/StrS_aminotransferase"/>
</dbReference>
<proteinExistence type="inferred from homology"/>
<dbReference type="Proteomes" id="UP000680038">
    <property type="component" value="Unassembled WGS sequence"/>
</dbReference>
<evidence type="ECO:0000313" key="5">
    <source>
        <dbReference type="Proteomes" id="UP000680038"/>
    </source>
</evidence>
<gene>
    <name evidence="4" type="primary">kanB</name>
    <name evidence="4" type="ORF">DYBT9275_05663</name>
</gene>
<dbReference type="Gene3D" id="3.40.640.10">
    <property type="entry name" value="Type I PLP-dependent aspartate aminotransferase-like (Major domain)"/>
    <property type="match status" value="1"/>
</dbReference>
<dbReference type="Gene3D" id="3.90.1150.10">
    <property type="entry name" value="Aspartate Aminotransferase, domain 1"/>
    <property type="match status" value="1"/>
</dbReference>
<keyword evidence="3" id="KW-0472">Membrane</keyword>
<sequence>MEETNDLNRRKFFGKLGAGTLAMMAANTIPAYSIHSSLDKGKLAVLGGEPIRKNKAWPAWPQVTEKMLNAMADTTRSAKWSRISLKDGNVDTFEKAYAQLIGTKYCVGTGSGTQALATCVEALGIEPGDEVITSPYTDMGTVSAIITSRALPVLADLHADSYQIDPEDVERKITPHTKAIIPVYLGGLACDMDRIMAIAKKHNLKVIEDACQGHLAGYKGKKLGTIGDLGCFSFQASKGIACGEGGAVVGNDFDLMEQCFTVQNHGTARNGKHVTIGPKYRMNEFEGAILMAQLDGVRERFELRNANADYLNAKLKDFPGLVPQRRYEGTENGGLYIYALAYHKEHFNNADRSKFLKAIQAEGIGFTGYIPNGLHREPWVDHLTGLRSYKKMYSTARLKTFKEQMVLPQCDIASSRMVSLWASGPLLGSRQDMDNIIDAIMKVYDHRDKLSEI</sequence>
<dbReference type="InterPro" id="IPR015424">
    <property type="entry name" value="PyrdxlP-dep_Trfase"/>
</dbReference>
<organism evidence="4 5">
    <name type="scientific">Dyadobacter helix</name>
    <dbReference type="NCBI Taxonomy" id="2822344"/>
    <lineage>
        <taxon>Bacteria</taxon>
        <taxon>Pseudomonadati</taxon>
        <taxon>Bacteroidota</taxon>
        <taxon>Cytophagia</taxon>
        <taxon>Cytophagales</taxon>
        <taxon>Spirosomataceae</taxon>
        <taxon>Dyadobacter</taxon>
    </lineage>
</organism>
<reference evidence="4" key="1">
    <citation type="submission" date="2021-04" db="EMBL/GenBank/DDBJ databases">
        <authorList>
            <person name="Rodrigo-Torres L."/>
            <person name="Arahal R. D."/>
            <person name="Lucena T."/>
        </authorList>
    </citation>
    <scope>NUCLEOTIDE SEQUENCE</scope>
    <source>
        <strain evidence="4">CECT 9275</strain>
    </source>
</reference>
<keyword evidence="3" id="KW-0812">Transmembrane</keyword>
<dbReference type="GO" id="GO:0008483">
    <property type="term" value="F:transaminase activity"/>
    <property type="evidence" value="ECO:0007669"/>
    <property type="project" value="UniProtKB-KW"/>
</dbReference>
<dbReference type="InterPro" id="IPR015422">
    <property type="entry name" value="PyrdxlP-dep_Trfase_small"/>
</dbReference>
<dbReference type="PANTHER" id="PTHR30244:SF34">
    <property type="entry name" value="DTDP-4-AMINO-4,6-DIDEOXYGALACTOSE TRANSAMINASE"/>
    <property type="match status" value="1"/>
</dbReference>
<dbReference type="CDD" id="cd00616">
    <property type="entry name" value="AHBA_syn"/>
    <property type="match status" value="1"/>
</dbReference>
<dbReference type="AlphaFoldDB" id="A0A916JIT7"/>
<dbReference type="Pfam" id="PF01041">
    <property type="entry name" value="DegT_DnrJ_EryC1"/>
    <property type="match status" value="1"/>
</dbReference>
<keyword evidence="5" id="KW-1185">Reference proteome</keyword>
<evidence type="ECO:0000256" key="3">
    <source>
        <dbReference type="SAM" id="Phobius"/>
    </source>
</evidence>
<keyword evidence="4" id="KW-0808">Transferase</keyword>
<dbReference type="GO" id="GO:0030170">
    <property type="term" value="F:pyridoxal phosphate binding"/>
    <property type="evidence" value="ECO:0007669"/>
    <property type="project" value="TreeGrafter"/>
</dbReference>
<protein>
    <submittedName>
        <fullName evidence="4">L-glutamine:2-deoxy-scyllo-inosose aminotransferase</fullName>
        <ecNumber evidence="4">2.6.1.100</ecNumber>
    </submittedName>
</protein>
<comment type="similarity">
    <text evidence="1 2">Belongs to the DegT/DnrJ/EryC1 family.</text>
</comment>
<feature type="transmembrane region" description="Helical" evidence="3">
    <location>
        <begin position="12"/>
        <end position="32"/>
    </location>
</feature>
<dbReference type="InterPro" id="IPR015421">
    <property type="entry name" value="PyrdxlP-dep_Trfase_major"/>
</dbReference>
<keyword evidence="2" id="KW-0663">Pyridoxal phosphate</keyword>
<dbReference type="GO" id="GO:0000271">
    <property type="term" value="P:polysaccharide biosynthetic process"/>
    <property type="evidence" value="ECO:0007669"/>
    <property type="project" value="TreeGrafter"/>
</dbReference>
<dbReference type="EMBL" id="CAJRAF010000004">
    <property type="protein sequence ID" value="CAG5016915.1"/>
    <property type="molecule type" value="Genomic_DNA"/>
</dbReference>
<keyword evidence="3" id="KW-1133">Transmembrane helix</keyword>
<dbReference type="RefSeq" id="WP_229253013.1">
    <property type="nucleotide sequence ID" value="NZ_CAJRAF010000004.1"/>
</dbReference>
<evidence type="ECO:0000256" key="1">
    <source>
        <dbReference type="ARBA" id="ARBA00037999"/>
    </source>
</evidence>
<dbReference type="PANTHER" id="PTHR30244">
    <property type="entry name" value="TRANSAMINASE"/>
    <property type="match status" value="1"/>
</dbReference>
<dbReference type="SUPFAM" id="SSF53383">
    <property type="entry name" value="PLP-dependent transferases"/>
    <property type="match status" value="1"/>
</dbReference>
<keyword evidence="4" id="KW-0032">Aminotransferase</keyword>